<dbReference type="AlphaFoldDB" id="A0A316FLM7"/>
<protein>
    <recommendedName>
        <fullName evidence="4">Flagellin</fullName>
    </recommendedName>
</protein>
<evidence type="ECO:0000259" key="5">
    <source>
        <dbReference type="Pfam" id="PF00669"/>
    </source>
</evidence>
<comment type="subcellular location">
    <subcellularLocation>
        <location evidence="4">Secreted</location>
    </subcellularLocation>
    <subcellularLocation>
        <location evidence="4">Bacterial flagellum</location>
    </subcellularLocation>
</comment>
<dbReference type="Gene3D" id="1.20.1330.10">
    <property type="entry name" value="f41 fragment of flagellin, N-terminal domain"/>
    <property type="match status" value="1"/>
</dbReference>
<evidence type="ECO:0000259" key="6">
    <source>
        <dbReference type="Pfam" id="PF00700"/>
    </source>
</evidence>
<dbReference type="GO" id="GO:0005198">
    <property type="term" value="F:structural molecule activity"/>
    <property type="evidence" value="ECO:0007669"/>
    <property type="project" value="UniProtKB-UniRule"/>
</dbReference>
<dbReference type="GO" id="GO:0009288">
    <property type="term" value="C:bacterial-type flagellum"/>
    <property type="evidence" value="ECO:0007669"/>
    <property type="project" value="UniProtKB-SubCell"/>
</dbReference>
<evidence type="ECO:0000313" key="8">
    <source>
        <dbReference type="Proteomes" id="UP000245790"/>
    </source>
</evidence>
<keyword evidence="2 4" id="KW-0964">Secreted</keyword>
<keyword evidence="7" id="KW-0282">Flagellum</keyword>
<dbReference type="EMBL" id="QGGU01000008">
    <property type="protein sequence ID" value="PWK49173.1"/>
    <property type="molecule type" value="Genomic_DNA"/>
</dbReference>
<dbReference type="Proteomes" id="UP000245790">
    <property type="component" value="Unassembled WGS sequence"/>
</dbReference>
<feature type="domain" description="Flagellin N-terminal" evidence="5">
    <location>
        <begin position="5"/>
        <end position="140"/>
    </location>
</feature>
<dbReference type="InterPro" id="IPR042187">
    <property type="entry name" value="Flagellin_C_sub2"/>
</dbReference>
<keyword evidence="7" id="KW-0966">Cell projection</keyword>
<dbReference type="SUPFAM" id="SSF64518">
    <property type="entry name" value="Phase 1 flagellin"/>
    <property type="match status" value="1"/>
</dbReference>
<dbReference type="PANTHER" id="PTHR42792">
    <property type="entry name" value="FLAGELLIN"/>
    <property type="match status" value="1"/>
</dbReference>
<evidence type="ECO:0000256" key="2">
    <source>
        <dbReference type="ARBA" id="ARBA00022525"/>
    </source>
</evidence>
<keyword evidence="3 4" id="KW-0975">Bacterial flagellum</keyword>
<evidence type="ECO:0000256" key="1">
    <source>
        <dbReference type="ARBA" id="ARBA00005709"/>
    </source>
</evidence>
<evidence type="ECO:0000313" key="7">
    <source>
        <dbReference type="EMBL" id="PWK49173.1"/>
    </source>
</evidence>
<evidence type="ECO:0000256" key="4">
    <source>
        <dbReference type="RuleBase" id="RU362073"/>
    </source>
</evidence>
<dbReference type="GO" id="GO:0005576">
    <property type="term" value="C:extracellular region"/>
    <property type="evidence" value="ECO:0007669"/>
    <property type="project" value="UniProtKB-SubCell"/>
</dbReference>
<dbReference type="InterPro" id="IPR001492">
    <property type="entry name" value="Flagellin"/>
</dbReference>
<name>A0A316FLM7_9GAMM</name>
<evidence type="ECO:0000256" key="3">
    <source>
        <dbReference type="ARBA" id="ARBA00023143"/>
    </source>
</evidence>
<dbReference type="OrthoDB" id="9796789at2"/>
<feature type="domain" description="Flagellin C-terminal" evidence="6">
    <location>
        <begin position="191"/>
        <end position="276"/>
    </location>
</feature>
<accession>A0A316FLM7</accession>
<gene>
    <name evidence="7" type="ORF">C8D97_10882</name>
</gene>
<dbReference type="InterPro" id="IPR001029">
    <property type="entry name" value="Flagellin_N"/>
</dbReference>
<organism evidence="7 8">
    <name type="scientific">Pleionea mediterranea</name>
    <dbReference type="NCBI Taxonomy" id="523701"/>
    <lineage>
        <taxon>Bacteria</taxon>
        <taxon>Pseudomonadati</taxon>
        <taxon>Pseudomonadota</taxon>
        <taxon>Gammaproteobacteria</taxon>
        <taxon>Oceanospirillales</taxon>
        <taxon>Pleioneaceae</taxon>
        <taxon>Pleionea</taxon>
    </lineage>
</organism>
<keyword evidence="8" id="KW-1185">Reference proteome</keyword>
<dbReference type="PANTHER" id="PTHR42792:SF2">
    <property type="entry name" value="FLAGELLIN"/>
    <property type="match status" value="1"/>
</dbReference>
<keyword evidence="7" id="KW-0969">Cilium</keyword>
<reference evidence="7 8" key="1">
    <citation type="submission" date="2018-05" db="EMBL/GenBank/DDBJ databases">
        <title>Genomic Encyclopedia of Type Strains, Phase IV (KMG-IV): sequencing the most valuable type-strain genomes for metagenomic binning, comparative biology and taxonomic classification.</title>
        <authorList>
            <person name="Goeker M."/>
        </authorList>
    </citation>
    <scope>NUCLEOTIDE SEQUENCE [LARGE SCALE GENOMIC DNA]</scope>
    <source>
        <strain evidence="7 8">DSM 25350</strain>
    </source>
</reference>
<dbReference type="Gene3D" id="6.10.280.190">
    <property type="match status" value="1"/>
</dbReference>
<dbReference type="PRINTS" id="PR00207">
    <property type="entry name" value="FLAGELLIN"/>
</dbReference>
<sequence length="278" mass="28890">MGNVIQTNIASLNAQRNLFNTNNDLRTSFQRLSSGFRINSAKDDASGLIISNQISKQVSGLNVAIRNANDGISLSQVAEGALQEATNILLRMRDLSLQSVSGNTTASGRQALNAEFEQLTLEIGRIVSDTTFAGAAVLSQAGGYSVNLQVGAEANSTDITVTIANLNQAAGTGITVSAETISTAPGASQAITAIDAAIDTIDTLRGDLGAVQNRLTSTINNLQNIIENSSAARSRIRDTDFAVETSNLAKNQVLQQAGLSILSQANASGQGILSLLQG</sequence>
<dbReference type="InterPro" id="IPR046358">
    <property type="entry name" value="Flagellin_C"/>
</dbReference>
<dbReference type="Pfam" id="PF00700">
    <property type="entry name" value="Flagellin_C"/>
    <property type="match status" value="1"/>
</dbReference>
<dbReference type="Gene3D" id="6.10.10.10">
    <property type="entry name" value="Flagellar export chaperone, C-terminal domain"/>
    <property type="match status" value="1"/>
</dbReference>
<dbReference type="RefSeq" id="WP_109763974.1">
    <property type="nucleotide sequence ID" value="NZ_QGGU01000008.1"/>
</dbReference>
<comment type="similarity">
    <text evidence="1 4">Belongs to the bacterial flagellin family.</text>
</comment>
<comment type="function">
    <text evidence="4">Flagellin is the subunit protein which polymerizes to form the filaments of bacterial flagella.</text>
</comment>
<dbReference type="Pfam" id="PF00669">
    <property type="entry name" value="Flagellin_N"/>
    <property type="match status" value="1"/>
</dbReference>
<proteinExistence type="inferred from homology"/>
<comment type="caution">
    <text evidence="7">The sequence shown here is derived from an EMBL/GenBank/DDBJ whole genome shotgun (WGS) entry which is preliminary data.</text>
</comment>